<feature type="region of interest" description="Disordered" evidence="1">
    <location>
        <begin position="1"/>
        <end position="41"/>
    </location>
</feature>
<dbReference type="AlphaFoldDB" id="A0A0A9G7E8"/>
<evidence type="ECO:0000313" key="2">
    <source>
        <dbReference type="EMBL" id="JAE20417.1"/>
    </source>
</evidence>
<evidence type="ECO:0000256" key="1">
    <source>
        <dbReference type="SAM" id="MobiDB-lite"/>
    </source>
</evidence>
<dbReference type="EMBL" id="GBRH01177479">
    <property type="protein sequence ID" value="JAE20417.1"/>
    <property type="molecule type" value="Transcribed_RNA"/>
</dbReference>
<protein>
    <submittedName>
        <fullName evidence="2">Uncharacterized protein</fullName>
    </submittedName>
</protein>
<reference evidence="2" key="2">
    <citation type="journal article" date="2015" name="Data Brief">
        <title>Shoot transcriptome of the giant reed, Arundo donax.</title>
        <authorList>
            <person name="Barrero R.A."/>
            <person name="Guerrero F.D."/>
            <person name="Moolhuijzen P."/>
            <person name="Goolsby J.A."/>
            <person name="Tidwell J."/>
            <person name="Bellgard S.E."/>
            <person name="Bellgard M.I."/>
        </authorList>
    </citation>
    <scope>NUCLEOTIDE SEQUENCE</scope>
    <source>
        <tissue evidence="2">Shoot tissue taken approximately 20 cm above the soil surface</tissue>
    </source>
</reference>
<proteinExistence type="predicted"/>
<sequence>MDLEIRLFQSKVHTDSSQLTTCPMDDHRATQELSQVPDRND</sequence>
<organism evidence="2">
    <name type="scientific">Arundo donax</name>
    <name type="common">Giant reed</name>
    <name type="synonym">Donax arundinaceus</name>
    <dbReference type="NCBI Taxonomy" id="35708"/>
    <lineage>
        <taxon>Eukaryota</taxon>
        <taxon>Viridiplantae</taxon>
        <taxon>Streptophyta</taxon>
        <taxon>Embryophyta</taxon>
        <taxon>Tracheophyta</taxon>
        <taxon>Spermatophyta</taxon>
        <taxon>Magnoliopsida</taxon>
        <taxon>Liliopsida</taxon>
        <taxon>Poales</taxon>
        <taxon>Poaceae</taxon>
        <taxon>PACMAD clade</taxon>
        <taxon>Arundinoideae</taxon>
        <taxon>Arundineae</taxon>
        <taxon>Arundo</taxon>
    </lineage>
</organism>
<name>A0A0A9G7E8_ARUDO</name>
<accession>A0A0A9G7E8</accession>
<reference evidence="2" key="1">
    <citation type="submission" date="2014-09" db="EMBL/GenBank/DDBJ databases">
        <authorList>
            <person name="Magalhaes I.L.F."/>
            <person name="Oliveira U."/>
            <person name="Santos F.R."/>
            <person name="Vidigal T.H.D.A."/>
            <person name="Brescovit A.D."/>
            <person name="Santos A.J."/>
        </authorList>
    </citation>
    <scope>NUCLEOTIDE SEQUENCE</scope>
    <source>
        <tissue evidence="2">Shoot tissue taken approximately 20 cm above the soil surface</tissue>
    </source>
</reference>